<proteinExistence type="predicted"/>
<feature type="region of interest" description="Disordered" evidence="1">
    <location>
        <begin position="237"/>
        <end position="280"/>
    </location>
</feature>
<dbReference type="Proteomes" id="UP000256970">
    <property type="component" value="Unassembled WGS sequence"/>
</dbReference>
<keyword evidence="2" id="KW-0472">Membrane</keyword>
<evidence type="ECO:0000313" key="4">
    <source>
        <dbReference type="Proteomes" id="UP000256970"/>
    </source>
</evidence>
<feature type="transmembrane region" description="Helical" evidence="2">
    <location>
        <begin position="653"/>
        <end position="674"/>
    </location>
</feature>
<feature type="compositionally biased region" description="Low complexity" evidence="1">
    <location>
        <begin position="350"/>
        <end position="359"/>
    </location>
</feature>
<sequence>MTPGMARSAAATTAGVARSAAAAAADVARSAAAVTPGVAKSAAAAAATTAQLARSAATAAADAARSAAAVAVSAVGKASAPAAAVVQHPTPALPASTMAQAADVVLLQQQEKDQGQKHKDDRTVATRKGKPGQQQQEMQPWWLVCLVTHVSCFVLGWLLKGGRARQQPSTSEASAAAPTAGSQASNTAAEGLEAFSSKAAIGVAERTAAMQADKQQQQQQLYRAGGFSGRCFAAVEAPAGEQEQQQESAPAAEPLSTQSLSSAAAAGQEETLAAAASRASSSSSVDELAAAAAEAPRSAPISRAAVRKRLLSRRAGAGVTRALHLAPKHGSSTRPRDQAGRAAAASNADQLLQQHQQQQFGMCQLHSRGSSRDGSSSAGGGRGSSSAGGAAAMMQAVPGPAAAVLVQTCQQQQQRQQQQVQVTFTAGPEVVHGVLIPAVRVLQQLAVGVSSLSLLSSALIHQLHSITAAGSRLISQLDQLLGWAGKQERQQRLAAQQALGERCGQLGLGMLLVGLAVAAVRVGRLWEVHEVCMARSRPSGWHLRMAGVAGLSSAWQYTSCCSQQLGLYAVGLLALYWLARASWQALLSSGAKGAAAGPSRAWQLDLLLFRGLVCSLVGVHVVHCLGAAWLPWLLLWLQWVGCQLLLQTVQLRLLSSMLAVLTVGLLLPLAMAAVPFHPKGVMLQGWVLDVAPWVGQLLVLPL</sequence>
<dbReference type="AlphaFoldDB" id="A0A383W9H2"/>
<gene>
    <name evidence="3" type="ORF">BQ4739_LOCUS14149</name>
</gene>
<keyword evidence="2" id="KW-1133">Transmembrane helix</keyword>
<reference evidence="3 4" key="1">
    <citation type="submission" date="2016-10" db="EMBL/GenBank/DDBJ databases">
        <authorList>
            <person name="Cai Z."/>
        </authorList>
    </citation>
    <scope>NUCLEOTIDE SEQUENCE [LARGE SCALE GENOMIC DNA]</scope>
</reference>
<dbReference type="STRING" id="3088.A0A383W9H2"/>
<feature type="transmembrane region" description="Helical" evidence="2">
    <location>
        <begin position="607"/>
        <end position="633"/>
    </location>
</feature>
<name>A0A383W9H2_TETOB</name>
<accession>A0A383W9H2</accession>
<feature type="region of interest" description="Disordered" evidence="1">
    <location>
        <begin position="111"/>
        <end position="134"/>
    </location>
</feature>
<protein>
    <submittedName>
        <fullName evidence="3">Uncharacterized protein</fullName>
    </submittedName>
</protein>
<keyword evidence="2" id="KW-0812">Transmembrane</keyword>
<evidence type="ECO:0000256" key="1">
    <source>
        <dbReference type="SAM" id="MobiDB-lite"/>
    </source>
</evidence>
<evidence type="ECO:0000256" key="2">
    <source>
        <dbReference type="SAM" id="Phobius"/>
    </source>
</evidence>
<dbReference type="EMBL" id="FNXT01001201">
    <property type="protein sequence ID" value="SZX73883.1"/>
    <property type="molecule type" value="Genomic_DNA"/>
</dbReference>
<organism evidence="3 4">
    <name type="scientific">Tetradesmus obliquus</name>
    <name type="common">Green alga</name>
    <name type="synonym">Acutodesmus obliquus</name>
    <dbReference type="NCBI Taxonomy" id="3088"/>
    <lineage>
        <taxon>Eukaryota</taxon>
        <taxon>Viridiplantae</taxon>
        <taxon>Chlorophyta</taxon>
        <taxon>core chlorophytes</taxon>
        <taxon>Chlorophyceae</taxon>
        <taxon>CS clade</taxon>
        <taxon>Sphaeropleales</taxon>
        <taxon>Scenedesmaceae</taxon>
        <taxon>Tetradesmus</taxon>
    </lineage>
</organism>
<feature type="region of interest" description="Disordered" evidence="1">
    <location>
        <begin position="316"/>
        <end position="391"/>
    </location>
</feature>
<evidence type="ECO:0000313" key="3">
    <source>
        <dbReference type="EMBL" id="SZX73883.1"/>
    </source>
</evidence>
<keyword evidence="4" id="KW-1185">Reference proteome</keyword>
<feature type="compositionally biased region" description="Basic and acidic residues" evidence="1">
    <location>
        <begin position="111"/>
        <end position="124"/>
    </location>
</feature>